<sequence>MKQFAITSYVMYFLGGCVLTIVGSVLPQILAHYELTYTVGGQLVFLGSLGFLLGVPISTYMLGRISEKNLLALAAAFIAVAQIGMYFLPPFQWIIFFNFLNGIGVAALEMVVATLMMELFVGRRAVVMSYLEVSFGVGALFMPLAASFFINQQHWRASFLLTSILAVVMVAVSKAIRFNKHDAHEEDASAKPSDASSAVPPVLPAQSRWKVLILFVLMIFMYAGVESSLNNFLSSIFITYLKAIPSFASLSIGTFWVAMLAGRIATGWIIRKVTYERYLLFSIIGAIFSLVLFILFKNMLAGYLLLLVLGLAMSGIYSITMVYANHTLSGLSARIVTGFITGFSGLGGAVFPAVIGFAMDRAGIGPALWVIAGFGVMYLAALTGVLVFRASVHRAHSLHSQG</sequence>
<comment type="caution">
    <text evidence="9">The sequence shown here is derived from an EMBL/GenBank/DDBJ whole genome shotgun (WGS) entry which is preliminary data.</text>
</comment>
<feature type="transmembrane region" description="Helical" evidence="7">
    <location>
        <begin position="335"/>
        <end position="355"/>
    </location>
</feature>
<evidence type="ECO:0000256" key="4">
    <source>
        <dbReference type="ARBA" id="ARBA00022692"/>
    </source>
</evidence>
<keyword evidence="10" id="KW-1185">Reference proteome</keyword>
<feature type="transmembrane region" description="Helical" evidence="7">
    <location>
        <begin position="70"/>
        <end position="88"/>
    </location>
</feature>
<dbReference type="PANTHER" id="PTHR23514:SF3">
    <property type="entry name" value="BYPASS OF STOP CODON PROTEIN 6"/>
    <property type="match status" value="1"/>
</dbReference>
<evidence type="ECO:0000256" key="1">
    <source>
        <dbReference type="ARBA" id="ARBA00004651"/>
    </source>
</evidence>
<evidence type="ECO:0000256" key="5">
    <source>
        <dbReference type="ARBA" id="ARBA00022989"/>
    </source>
</evidence>
<comment type="similarity">
    <text evidence="2">Belongs to the major facilitator superfamily.</text>
</comment>
<feature type="transmembrane region" description="Helical" evidence="7">
    <location>
        <begin position="278"/>
        <end position="296"/>
    </location>
</feature>
<dbReference type="InterPro" id="IPR051788">
    <property type="entry name" value="MFS_Transporter"/>
</dbReference>
<evidence type="ECO:0000256" key="6">
    <source>
        <dbReference type="ARBA" id="ARBA00023136"/>
    </source>
</evidence>
<evidence type="ECO:0000313" key="10">
    <source>
        <dbReference type="Proteomes" id="UP001341444"/>
    </source>
</evidence>
<proteinExistence type="inferred from homology"/>
<evidence type="ECO:0000259" key="8">
    <source>
        <dbReference type="PROSITE" id="PS50850"/>
    </source>
</evidence>
<feature type="transmembrane region" description="Helical" evidence="7">
    <location>
        <begin position="43"/>
        <end position="63"/>
    </location>
</feature>
<evidence type="ECO:0000256" key="7">
    <source>
        <dbReference type="SAM" id="Phobius"/>
    </source>
</evidence>
<organism evidence="9 10">
    <name type="scientific">Heyndrickxia acidicola</name>
    <dbReference type="NCBI Taxonomy" id="209389"/>
    <lineage>
        <taxon>Bacteria</taxon>
        <taxon>Bacillati</taxon>
        <taxon>Bacillota</taxon>
        <taxon>Bacilli</taxon>
        <taxon>Bacillales</taxon>
        <taxon>Bacillaceae</taxon>
        <taxon>Heyndrickxia</taxon>
    </lineage>
</organism>
<feature type="transmembrane region" description="Helical" evidence="7">
    <location>
        <begin position="129"/>
        <end position="149"/>
    </location>
</feature>
<dbReference type="SUPFAM" id="SSF103473">
    <property type="entry name" value="MFS general substrate transporter"/>
    <property type="match status" value="1"/>
</dbReference>
<dbReference type="PROSITE" id="PS50850">
    <property type="entry name" value="MFS"/>
    <property type="match status" value="1"/>
</dbReference>
<evidence type="ECO:0000256" key="3">
    <source>
        <dbReference type="ARBA" id="ARBA00022448"/>
    </source>
</evidence>
<feature type="transmembrane region" description="Helical" evidence="7">
    <location>
        <begin position="367"/>
        <end position="388"/>
    </location>
</feature>
<feature type="transmembrane region" description="Helical" evidence="7">
    <location>
        <begin position="237"/>
        <end position="258"/>
    </location>
</feature>
<dbReference type="EMBL" id="JARMAB010000012">
    <property type="protein sequence ID" value="MED1203244.1"/>
    <property type="molecule type" value="Genomic_DNA"/>
</dbReference>
<dbReference type="InterPro" id="IPR011701">
    <property type="entry name" value="MFS"/>
</dbReference>
<evidence type="ECO:0000313" key="9">
    <source>
        <dbReference type="EMBL" id="MED1203244.1"/>
    </source>
</evidence>
<dbReference type="PANTHER" id="PTHR23514">
    <property type="entry name" value="BYPASS OF STOP CODON PROTEIN 6"/>
    <property type="match status" value="1"/>
</dbReference>
<feature type="transmembrane region" description="Helical" evidence="7">
    <location>
        <begin position="209"/>
        <end position="225"/>
    </location>
</feature>
<dbReference type="Proteomes" id="UP001341444">
    <property type="component" value="Unassembled WGS sequence"/>
</dbReference>
<dbReference type="InterPro" id="IPR020846">
    <property type="entry name" value="MFS_dom"/>
</dbReference>
<feature type="transmembrane region" description="Helical" evidence="7">
    <location>
        <begin position="302"/>
        <end position="323"/>
    </location>
</feature>
<dbReference type="RefSeq" id="WP_066269224.1">
    <property type="nucleotide sequence ID" value="NZ_JARMAB010000012.1"/>
</dbReference>
<feature type="transmembrane region" description="Helical" evidence="7">
    <location>
        <begin position="12"/>
        <end position="31"/>
    </location>
</feature>
<gene>
    <name evidence="9" type="ORF">P4T90_09145</name>
</gene>
<reference evidence="9 10" key="1">
    <citation type="submission" date="2023-03" db="EMBL/GenBank/DDBJ databases">
        <title>Bacillus Genome Sequencing.</title>
        <authorList>
            <person name="Dunlap C."/>
        </authorList>
    </citation>
    <scope>NUCLEOTIDE SEQUENCE [LARGE SCALE GENOMIC DNA]</scope>
    <source>
        <strain evidence="9 10">B-23453</strain>
    </source>
</reference>
<comment type="subcellular location">
    <subcellularLocation>
        <location evidence="1">Cell membrane</location>
        <topology evidence="1">Multi-pass membrane protein</topology>
    </subcellularLocation>
</comment>
<feature type="domain" description="Major facilitator superfamily (MFS) profile" evidence="8">
    <location>
        <begin position="4"/>
        <end position="393"/>
    </location>
</feature>
<dbReference type="PROSITE" id="PS51257">
    <property type="entry name" value="PROKAR_LIPOPROTEIN"/>
    <property type="match status" value="1"/>
</dbReference>
<dbReference type="Pfam" id="PF07690">
    <property type="entry name" value="MFS_1"/>
    <property type="match status" value="1"/>
</dbReference>
<keyword evidence="3" id="KW-0813">Transport</keyword>
<feature type="transmembrane region" description="Helical" evidence="7">
    <location>
        <begin position="155"/>
        <end position="172"/>
    </location>
</feature>
<keyword evidence="5 7" id="KW-1133">Transmembrane helix</keyword>
<accession>A0ABU6MFR1</accession>
<dbReference type="InterPro" id="IPR036259">
    <property type="entry name" value="MFS_trans_sf"/>
</dbReference>
<feature type="transmembrane region" description="Helical" evidence="7">
    <location>
        <begin position="94"/>
        <end position="117"/>
    </location>
</feature>
<evidence type="ECO:0000256" key="2">
    <source>
        <dbReference type="ARBA" id="ARBA00008335"/>
    </source>
</evidence>
<keyword evidence="4 7" id="KW-0812">Transmembrane</keyword>
<dbReference type="Gene3D" id="1.20.1250.20">
    <property type="entry name" value="MFS general substrate transporter like domains"/>
    <property type="match status" value="1"/>
</dbReference>
<protein>
    <submittedName>
        <fullName evidence="9">MFS transporter</fullName>
    </submittedName>
</protein>
<keyword evidence="6 7" id="KW-0472">Membrane</keyword>
<name>A0ABU6MFR1_9BACI</name>